<evidence type="ECO:0000313" key="3">
    <source>
        <dbReference type="EMBL" id="OAG03869.1"/>
    </source>
</evidence>
<feature type="chain" id="PRO_5008057952" description="Secreted protein" evidence="2">
    <location>
        <begin position="19"/>
        <end position="89"/>
    </location>
</feature>
<proteinExistence type="predicted"/>
<gene>
    <name evidence="3" type="ORF">CC84DRAFT_1166030</name>
</gene>
<keyword evidence="2" id="KW-0732">Signal</keyword>
<protein>
    <recommendedName>
        <fullName evidence="5">Secreted protein</fullName>
    </recommendedName>
</protein>
<sequence length="89" mass="9408">MHTNSFWAGLSLSVLASAAPVRNCWSPAANLNPSAESGNQQCRAPQHGGHMTAAYPTPTPSLVSMAAEAQGLHNNGSKCFQEFVRRRAG</sequence>
<dbReference type="Proteomes" id="UP000077069">
    <property type="component" value="Unassembled WGS sequence"/>
</dbReference>
<feature type="signal peptide" evidence="2">
    <location>
        <begin position="1"/>
        <end position="18"/>
    </location>
</feature>
<keyword evidence="4" id="KW-1185">Reference proteome</keyword>
<dbReference type="InParanoid" id="A0A177CAN7"/>
<dbReference type="EMBL" id="KV441554">
    <property type="protein sequence ID" value="OAG03869.1"/>
    <property type="molecule type" value="Genomic_DNA"/>
</dbReference>
<organism evidence="3 4">
    <name type="scientific">Paraphaeosphaeria sporulosa</name>
    <dbReference type="NCBI Taxonomy" id="1460663"/>
    <lineage>
        <taxon>Eukaryota</taxon>
        <taxon>Fungi</taxon>
        <taxon>Dikarya</taxon>
        <taxon>Ascomycota</taxon>
        <taxon>Pezizomycotina</taxon>
        <taxon>Dothideomycetes</taxon>
        <taxon>Pleosporomycetidae</taxon>
        <taxon>Pleosporales</taxon>
        <taxon>Massarineae</taxon>
        <taxon>Didymosphaeriaceae</taxon>
        <taxon>Paraphaeosphaeria</taxon>
    </lineage>
</organism>
<evidence type="ECO:0008006" key="5">
    <source>
        <dbReference type="Google" id="ProtNLM"/>
    </source>
</evidence>
<evidence type="ECO:0000313" key="4">
    <source>
        <dbReference type="Proteomes" id="UP000077069"/>
    </source>
</evidence>
<dbReference type="RefSeq" id="XP_018034234.1">
    <property type="nucleotide sequence ID" value="XM_018178859.1"/>
</dbReference>
<evidence type="ECO:0000256" key="1">
    <source>
        <dbReference type="SAM" id="MobiDB-lite"/>
    </source>
</evidence>
<accession>A0A177CAN7</accession>
<feature type="region of interest" description="Disordered" evidence="1">
    <location>
        <begin position="35"/>
        <end position="59"/>
    </location>
</feature>
<evidence type="ECO:0000256" key="2">
    <source>
        <dbReference type="SAM" id="SignalP"/>
    </source>
</evidence>
<reference evidence="3 4" key="1">
    <citation type="submission" date="2016-05" db="EMBL/GenBank/DDBJ databases">
        <title>Comparative analysis of secretome profiles of manganese(II)-oxidizing ascomycete fungi.</title>
        <authorList>
            <consortium name="DOE Joint Genome Institute"/>
            <person name="Zeiner C.A."/>
            <person name="Purvine S.O."/>
            <person name="Zink E.M."/>
            <person name="Wu S."/>
            <person name="Pasa-Tolic L."/>
            <person name="Chaput D.L."/>
            <person name="Haridas S."/>
            <person name="Grigoriev I.V."/>
            <person name="Santelli C.M."/>
            <person name="Hansel C.M."/>
        </authorList>
    </citation>
    <scope>NUCLEOTIDE SEQUENCE [LARGE SCALE GENOMIC DNA]</scope>
    <source>
        <strain evidence="3 4">AP3s5-JAC2a</strain>
    </source>
</reference>
<dbReference type="GeneID" id="28762345"/>
<name>A0A177CAN7_9PLEO</name>
<dbReference type="AlphaFoldDB" id="A0A177CAN7"/>